<reference evidence="2 3" key="1">
    <citation type="submission" date="2017-05" db="EMBL/GenBank/DDBJ databases">
        <authorList>
            <person name="Varghese N."/>
            <person name="Submissions S."/>
        </authorList>
    </citation>
    <scope>NUCLEOTIDE SEQUENCE [LARGE SCALE GENOMIC DNA]</scope>
    <source>
        <strain evidence="2 3">DSM 21342</strain>
    </source>
</reference>
<keyword evidence="3" id="KW-1185">Reference proteome</keyword>
<keyword evidence="1" id="KW-0472">Membrane</keyword>
<evidence type="ECO:0008006" key="4">
    <source>
        <dbReference type="Google" id="ProtNLM"/>
    </source>
</evidence>
<keyword evidence="1" id="KW-0812">Transmembrane</keyword>
<dbReference type="AlphaFoldDB" id="A0A521ADQ9"/>
<dbReference type="Proteomes" id="UP000315971">
    <property type="component" value="Unassembled WGS sequence"/>
</dbReference>
<protein>
    <recommendedName>
        <fullName evidence="4">Phospholipase_D-nuclease N-terminal</fullName>
    </recommendedName>
</protein>
<gene>
    <name evidence="2" type="ORF">SAMN06265350_10177</name>
</gene>
<sequence>MYKFTFLGVGATEIIMLSTMLIFMAFALKILFSKKPIDFVWIVLILGFPLLGSVVYLIKHYINKLDSVVYLIKHYINKLGSVK</sequence>
<evidence type="ECO:0000313" key="2">
    <source>
        <dbReference type="EMBL" id="SMO32955.1"/>
    </source>
</evidence>
<keyword evidence="1" id="KW-1133">Transmembrane helix</keyword>
<feature type="transmembrane region" description="Helical" evidence="1">
    <location>
        <begin position="6"/>
        <end position="32"/>
    </location>
</feature>
<organism evidence="2 3">
    <name type="scientific">Solitalea koreensis</name>
    <dbReference type="NCBI Taxonomy" id="543615"/>
    <lineage>
        <taxon>Bacteria</taxon>
        <taxon>Pseudomonadati</taxon>
        <taxon>Bacteroidota</taxon>
        <taxon>Sphingobacteriia</taxon>
        <taxon>Sphingobacteriales</taxon>
        <taxon>Sphingobacteriaceae</taxon>
        <taxon>Solitalea</taxon>
    </lineage>
</organism>
<name>A0A521ADQ9_9SPHI</name>
<evidence type="ECO:0000313" key="3">
    <source>
        <dbReference type="Proteomes" id="UP000315971"/>
    </source>
</evidence>
<accession>A0A521ADQ9</accession>
<evidence type="ECO:0000256" key="1">
    <source>
        <dbReference type="SAM" id="Phobius"/>
    </source>
</evidence>
<feature type="transmembrane region" description="Helical" evidence="1">
    <location>
        <begin position="39"/>
        <end position="58"/>
    </location>
</feature>
<proteinExistence type="predicted"/>
<dbReference type="EMBL" id="FXSZ01000001">
    <property type="protein sequence ID" value="SMO32955.1"/>
    <property type="molecule type" value="Genomic_DNA"/>
</dbReference>